<accession>A0A1F5RZD8</accession>
<reference evidence="6 7" key="1">
    <citation type="journal article" date="2016" name="Nat. Commun.">
        <title>Thousands of microbial genomes shed light on interconnected biogeochemical processes in an aquifer system.</title>
        <authorList>
            <person name="Anantharaman K."/>
            <person name="Brown C.T."/>
            <person name="Hug L.A."/>
            <person name="Sharon I."/>
            <person name="Castelle C.J."/>
            <person name="Probst A.J."/>
            <person name="Thomas B.C."/>
            <person name="Singh A."/>
            <person name="Wilkins M.J."/>
            <person name="Karaoz U."/>
            <person name="Brodie E.L."/>
            <person name="Williams K.H."/>
            <person name="Hubbard S.S."/>
            <person name="Banfield J.F."/>
        </authorList>
    </citation>
    <scope>NUCLEOTIDE SEQUENCE [LARGE SCALE GENOMIC DNA]</scope>
</reference>
<evidence type="ECO:0000256" key="2">
    <source>
        <dbReference type="ARBA" id="ARBA00022679"/>
    </source>
</evidence>
<dbReference type="GO" id="GO:0005737">
    <property type="term" value="C:cytoplasm"/>
    <property type="evidence" value="ECO:0007669"/>
    <property type="project" value="TreeGrafter"/>
</dbReference>
<evidence type="ECO:0000313" key="6">
    <source>
        <dbReference type="EMBL" id="OGF19774.1"/>
    </source>
</evidence>
<proteinExistence type="inferred from homology"/>
<organism evidence="6 7">
    <name type="scientific">Candidatus Falkowbacteria bacterium RIFCSPHIGHO2_02_FULL_45_15</name>
    <dbReference type="NCBI Taxonomy" id="1797987"/>
    <lineage>
        <taxon>Bacteria</taxon>
        <taxon>Candidatus Falkowiibacteriota</taxon>
    </lineage>
</organism>
<dbReference type="AlphaFoldDB" id="A0A1F5RZD8"/>
<evidence type="ECO:0000256" key="4">
    <source>
        <dbReference type="SAM" id="MobiDB-lite"/>
    </source>
</evidence>
<name>A0A1F5RZD8_9BACT</name>
<feature type="compositionally biased region" description="Low complexity" evidence="4">
    <location>
        <begin position="253"/>
        <end position="272"/>
    </location>
</feature>
<dbReference type="EMBL" id="MFFU01000006">
    <property type="protein sequence ID" value="OGF19774.1"/>
    <property type="molecule type" value="Genomic_DNA"/>
</dbReference>
<keyword evidence="1" id="KW-0489">Methyltransferase</keyword>
<dbReference type="EC" id="2.1.1.-" evidence="3"/>
<dbReference type="PANTHER" id="PTHR13370:SF3">
    <property type="entry name" value="TRNA (GUANINE(10)-N2)-METHYLTRANSFERASE HOMOLOG"/>
    <property type="match status" value="1"/>
</dbReference>
<dbReference type="InterPro" id="IPR001091">
    <property type="entry name" value="RM_Methyltransferase"/>
</dbReference>
<sequence>FNLNKKYGNYKDKKAADDYIKWCERWLTEMVRITKPTGSILVHNIPKWLIYYANHLNKIAIFKHWIAWDSMSIPLGKTLLPAHYGILFYTKIPKGFKFHELRSPHKKCRTCGEMIKDYGGKKSQINPHGTLLSDCWADIHRIRHNTRRDAHPCQLPEPLLERLVLMTTDENDVVLDPFIGAGTTALAAKRLGRNYIGIDIDPKYKKIVADKIKKVNYRSSNGYKYGVNATETASKYLSNLTLSEDEGIYPIDNPKNSSNKKQNSRSVNPTLF</sequence>
<dbReference type="Pfam" id="PF01555">
    <property type="entry name" value="N6_N4_Mtase"/>
    <property type="match status" value="1"/>
</dbReference>
<comment type="similarity">
    <text evidence="3">Belongs to the N(4)/N(6)-methyltransferase family.</text>
</comment>
<dbReference type="GO" id="GO:0009007">
    <property type="term" value="F:site-specific DNA-methyltransferase (adenine-specific) activity"/>
    <property type="evidence" value="ECO:0007669"/>
    <property type="project" value="TreeGrafter"/>
</dbReference>
<dbReference type="SUPFAM" id="SSF53335">
    <property type="entry name" value="S-adenosyl-L-methionine-dependent methyltransferases"/>
    <property type="match status" value="1"/>
</dbReference>
<dbReference type="InterPro" id="IPR002941">
    <property type="entry name" value="DNA_methylase_N4/N6"/>
</dbReference>
<comment type="caution">
    <text evidence="6">The sequence shown here is derived from an EMBL/GenBank/DDBJ whole genome shotgun (WGS) entry which is preliminary data.</text>
</comment>
<evidence type="ECO:0000256" key="1">
    <source>
        <dbReference type="ARBA" id="ARBA00022603"/>
    </source>
</evidence>
<dbReference type="GO" id="GO:0008170">
    <property type="term" value="F:N-methyltransferase activity"/>
    <property type="evidence" value="ECO:0007669"/>
    <property type="project" value="InterPro"/>
</dbReference>
<feature type="non-terminal residue" evidence="6">
    <location>
        <position position="1"/>
    </location>
</feature>
<dbReference type="GO" id="GO:0032259">
    <property type="term" value="P:methylation"/>
    <property type="evidence" value="ECO:0007669"/>
    <property type="project" value="UniProtKB-KW"/>
</dbReference>
<dbReference type="InterPro" id="IPR029063">
    <property type="entry name" value="SAM-dependent_MTases_sf"/>
</dbReference>
<dbReference type="Proteomes" id="UP000177691">
    <property type="component" value="Unassembled WGS sequence"/>
</dbReference>
<gene>
    <name evidence="6" type="ORF">A3D54_03555</name>
</gene>
<dbReference type="PRINTS" id="PR00508">
    <property type="entry name" value="S21N4MTFRASE"/>
</dbReference>
<evidence type="ECO:0000259" key="5">
    <source>
        <dbReference type="Pfam" id="PF01555"/>
    </source>
</evidence>
<evidence type="ECO:0000313" key="7">
    <source>
        <dbReference type="Proteomes" id="UP000177691"/>
    </source>
</evidence>
<protein>
    <recommendedName>
        <fullName evidence="3">Methyltransferase</fullName>
        <ecNumber evidence="3">2.1.1.-</ecNumber>
    </recommendedName>
</protein>
<dbReference type="PANTHER" id="PTHR13370">
    <property type="entry name" value="RNA METHYLASE-RELATED"/>
    <property type="match status" value="1"/>
</dbReference>
<feature type="region of interest" description="Disordered" evidence="4">
    <location>
        <begin position="251"/>
        <end position="272"/>
    </location>
</feature>
<feature type="domain" description="DNA methylase N-4/N-6" evidence="5">
    <location>
        <begin position="1"/>
        <end position="208"/>
    </location>
</feature>
<dbReference type="GO" id="GO:0003677">
    <property type="term" value="F:DNA binding"/>
    <property type="evidence" value="ECO:0007669"/>
    <property type="project" value="InterPro"/>
</dbReference>
<keyword evidence="2" id="KW-0808">Transferase</keyword>
<dbReference type="Gene3D" id="3.40.50.150">
    <property type="entry name" value="Vaccinia Virus protein VP39"/>
    <property type="match status" value="1"/>
</dbReference>
<evidence type="ECO:0000256" key="3">
    <source>
        <dbReference type="RuleBase" id="RU362026"/>
    </source>
</evidence>